<feature type="transmembrane region" description="Helical" evidence="2">
    <location>
        <begin position="166"/>
        <end position="191"/>
    </location>
</feature>
<keyword evidence="2" id="KW-0472">Membrane</keyword>
<feature type="region of interest" description="Disordered" evidence="1">
    <location>
        <begin position="34"/>
        <end position="54"/>
    </location>
</feature>
<organism evidence="3 4">
    <name type="scientific">Aureobasidium pullulans EXF-150</name>
    <dbReference type="NCBI Taxonomy" id="1043002"/>
    <lineage>
        <taxon>Eukaryota</taxon>
        <taxon>Fungi</taxon>
        <taxon>Dikarya</taxon>
        <taxon>Ascomycota</taxon>
        <taxon>Pezizomycotina</taxon>
        <taxon>Dothideomycetes</taxon>
        <taxon>Dothideomycetidae</taxon>
        <taxon>Dothideales</taxon>
        <taxon>Saccotheciaceae</taxon>
        <taxon>Aureobasidium</taxon>
    </lineage>
</organism>
<feature type="transmembrane region" description="Helical" evidence="2">
    <location>
        <begin position="102"/>
        <end position="128"/>
    </location>
</feature>
<evidence type="ECO:0000313" key="3">
    <source>
        <dbReference type="EMBL" id="KEQ88487.1"/>
    </source>
</evidence>
<dbReference type="AlphaFoldDB" id="A0A074Y2P9"/>
<dbReference type="HOGENOM" id="CLU_1255764_0_0_1"/>
<keyword evidence="4" id="KW-1185">Reference proteome</keyword>
<dbReference type="OrthoDB" id="3854404at2759"/>
<dbReference type="EMBL" id="KL584975">
    <property type="protein sequence ID" value="KEQ88487.1"/>
    <property type="molecule type" value="Genomic_DNA"/>
</dbReference>
<proteinExistence type="predicted"/>
<name>A0A074Y2P9_AURPU</name>
<reference evidence="3 4" key="1">
    <citation type="journal article" date="2014" name="BMC Genomics">
        <title>Genome sequencing of four Aureobasidium pullulans varieties: biotechnological potential, stress tolerance, and description of new species.</title>
        <authorList>
            <person name="Gostin Ar C."/>
            <person name="Ohm R.A."/>
            <person name="Kogej T."/>
            <person name="Sonjak S."/>
            <person name="Turk M."/>
            <person name="Zajc J."/>
            <person name="Zalar P."/>
            <person name="Grube M."/>
            <person name="Sun H."/>
            <person name="Han J."/>
            <person name="Sharma A."/>
            <person name="Chiniquy J."/>
            <person name="Ngan C.Y."/>
            <person name="Lipzen A."/>
            <person name="Barry K."/>
            <person name="Grigoriev I.V."/>
            <person name="Gunde-Cimerman N."/>
        </authorList>
    </citation>
    <scope>NUCLEOTIDE SEQUENCE [LARGE SCALE GENOMIC DNA]</scope>
    <source>
        <strain evidence="3 4">EXF-150</strain>
    </source>
</reference>
<feature type="transmembrane region" description="Helical" evidence="2">
    <location>
        <begin position="140"/>
        <end position="160"/>
    </location>
</feature>
<sequence>MNAEKTTLSNGFAPLTTSTVNGEYATMASIITSTSPRSRNQSGEQDEDDETKSLLDFENPGPATLLFCLILNMLVTISWYYINIDTSVADTITTSLLCRYIYDALVLIPMGLFSLFECLYCFGTLLCLRRDDRALCIARVALGGMLGASVIVKFGLGAGVLDATSWAQLCFWAVTGVLPGAGAVALIGFSWDCMYWGCSREDASVVVVMMDEKKPLLGKEDV</sequence>
<evidence type="ECO:0000256" key="1">
    <source>
        <dbReference type="SAM" id="MobiDB-lite"/>
    </source>
</evidence>
<gene>
    <name evidence="3" type="ORF">M438DRAFT_371409</name>
</gene>
<feature type="compositionally biased region" description="Polar residues" evidence="1">
    <location>
        <begin position="34"/>
        <end position="43"/>
    </location>
</feature>
<dbReference type="Proteomes" id="UP000030706">
    <property type="component" value="Unassembled WGS sequence"/>
</dbReference>
<dbReference type="RefSeq" id="XP_029764674.1">
    <property type="nucleotide sequence ID" value="XM_029908258.1"/>
</dbReference>
<keyword evidence="2" id="KW-1133">Transmembrane helix</keyword>
<accession>A0A074Y2P9</accession>
<protein>
    <submittedName>
        <fullName evidence="3">Uncharacterized protein</fullName>
    </submittedName>
</protein>
<dbReference type="GeneID" id="40750564"/>
<feature type="transmembrane region" description="Helical" evidence="2">
    <location>
        <begin position="63"/>
        <end position="82"/>
    </location>
</feature>
<evidence type="ECO:0000256" key="2">
    <source>
        <dbReference type="SAM" id="Phobius"/>
    </source>
</evidence>
<keyword evidence="2" id="KW-0812">Transmembrane</keyword>
<evidence type="ECO:0000313" key="4">
    <source>
        <dbReference type="Proteomes" id="UP000030706"/>
    </source>
</evidence>